<organism evidence="2 3">
    <name type="scientific">Pleurodeles waltl</name>
    <name type="common">Iberian ribbed newt</name>
    <dbReference type="NCBI Taxonomy" id="8319"/>
    <lineage>
        <taxon>Eukaryota</taxon>
        <taxon>Metazoa</taxon>
        <taxon>Chordata</taxon>
        <taxon>Craniata</taxon>
        <taxon>Vertebrata</taxon>
        <taxon>Euteleostomi</taxon>
        <taxon>Amphibia</taxon>
        <taxon>Batrachia</taxon>
        <taxon>Caudata</taxon>
        <taxon>Salamandroidea</taxon>
        <taxon>Salamandridae</taxon>
        <taxon>Pleurodelinae</taxon>
        <taxon>Pleurodeles</taxon>
    </lineage>
</organism>
<evidence type="ECO:0000313" key="3">
    <source>
        <dbReference type="Proteomes" id="UP001066276"/>
    </source>
</evidence>
<dbReference type="AlphaFoldDB" id="A0AAV7LNY4"/>
<feature type="compositionally biased region" description="Low complexity" evidence="1">
    <location>
        <begin position="133"/>
        <end position="146"/>
    </location>
</feature>
<gene>
    <name evidence="2" type="ORF">NDU88_006376</name>
</gene>
<name>A0AAV7LNY4_PLEWA</name>
<comment type="caution">
    <text evidence="2">The sequence shown here is derived from an EMBL/GenBank/DDBJ whole genome shotgun (WGS) entry which is preliminary data.</text>
</comment>
<feature type="region of interest" description="Disordered" evidence="1">
    <location>
        <begin position="123"/>
        <end position="154"/>
    </location>
</feature>
<accession>A0AAV7LNY4</accession>
<keyword evidence="3" id="KW-1185">Reference proteome</keyword>
<evidence type="ECO:0000313" key="2">
    <source>
        <dbReference type="EMBL" id="KAJ1093271.1"/>
    </source>
</evidence>
<protein>
    <submittedName>
        <fullName evidence="2">Uncharacterized protein</fullName>
    </submittedName>
</protein>
<dbReference type="EMBL" id="JANPWB010000015">
    <property type="protein sequence ID" value="KAJ1093271.1"/>
    <property type="molecule type" value="Genomic_DNA"/>
</dbReference>
<dbReference type="Proteomes" id="UP001066276">
    <property type="component" value="Chromosome 11"/>
</dbReference>
<proteinExistence type="predicted"/>
<reference evidence="2" key="1">
    <citation type="journal article" date="2022" name="bioRxiv">
        <title>Sequencing and chromosome-scale assembly of the giantPleurodeles waltlgenome.</title>
        <authorList>
            <person name="Brown T."/>
            <person name="Elewa A."/>
            <person name="Iarovenko S."/>
            <person name="Subramanian E."/>
            <person name="Araus A.J."/>
            <person name="Petzold A."/>
            <person name="Susuki M."/>
            <person name="Suzuki K.-i.T."/>
            <person name="Hayashi T."/>
            <person name="Toyoda A."/>
            <person name="Oliveira C."/>
            <person name="Osipova E."/>
            <person name="Leigh N.D."/>
            <person name="Simon A."/>
            <person name="Yun M.H."/>
        </authorList>
    </citation>
    <scope>NUCLEOTIDE SEQUENCE</scope>
    <source>
        <strain evidence="2">20211129_DDA</strain>
        <tissue evidence="2">Liver</tissue>
    </source>
</reference>
<sequence length="186" mass="20509">MGDNLSSKMDASPGIALSFLYKSDPFYGLCMSDLMTASQSVTNQFLKEQRHLTATLKKLEHQQLSRMRQLNEEKKQFALLMKRKLVPRNIRPSSCTGDKPFRRAYSATSFSGLTSTTSSMRSYDIGTSTKSVPQTQSASSMTSSAPKTNHGKVPRPCFTATVAKKKCECGQTTKLLSRSVSCFPGL</sequence>
<evidence type="ECO:0000256" key="1">
    <source>
        <dbReference type="SAM" id="MobiDB-lite"/>
    </source>
</evidence>